<dbReference type="InterPro" id="IPR052521">
    <property type="entry name" value="Cell_div_SPOR-domain"/>
</dbReference>
<keyword evidence="2" id="KW-0472">Membrane</keyword>
<evidence type="ECO:0000313" key="4">
    <source>
        <dbReference type="EMBL" id="GLS15184.1"/>
    </source>
</evidence>
<keyword evidence="4" id="KW-0131">Cell cycle</keyword>
<dbReference type="PANTHER" id="PTHR38687">
    <property type="entry name" value="CELL DIVISION PROTEIN DEDD-RELATED"/>
    <property type="match status" value="1"/>
</dbReference>
<feature type="domain" description="SPOR" evidence="3">
    <location>
        <begin position="148"/>
        <end position="228"/>
    </location>
</feature>
<organism evidence="4 5">
    <name type="scientific">Hydrogenophaga electricum</name>
    <dbReference type="NCBI Taxonomy" id="1230953"/>
    <lineage>
        <taxon>Bacteria</taxon>
        <taxon>Pseudomonadati</taxon>
        <taxon>Pseudomonadota</taxon>
        <taxon>Betaproteobacteria</taxon>
        <taxon>Burkholderiales</taxon>
        <taxon>Comamonadaceae</taxon>
        <taxon>Hydrogenophaga</taxon>
    </lineage>
</organism>
<evidence type="ECO:0000259" key="3">
    <source>
        <dbReference type="PROSITE" id="PS51724"/>
    </source>
</evidence>
<dbReference type="InterPro" id="IPR036680">
    <property type="entry name" value="SPOR-like_sf"/>
</dbReference>
<comment type="caution">
    <text evidence="4">The sequence shown here is derived from an EMBL/GenBank/DDBJ whole genome shotgun (WGS) entry which is preliminary data.</text>
</comment>
<dbReference type="Proteomes" id="UP001156903">
    <property type="component" value="Unassembled WGS sequence"/>
</dbReference>
<keyword evidence="2" id="KW-0812">Transmembrane</keyword>
<dbReference type="PROSITE" id="PS51724">
    <property type="entry name" value="SPOR"/>
    <property type="match status" value="1"/>
</dbReference>
<reference evidence="5" key="1">
    <citation type="journal article" date="2019" name="Int. J. Syst. Evol. Microbiol.">
        <title>The Global Catalogue of Microorganisms (GCM) 10K type strain sequencing project: providing services to taxonomists for standard genome sequencing and annotation.</title>
        <authorList>
            <consortium name="The Broad Institute Genomics Platform"/>
            <consortium name="The Broad Institute Genome Sequencing Center for Infectious Disease"/>
            <person name="Wu L."/>
            <person name="Ma J."/>
        </authorList>
    </citation>
    <scope>NUCLEOTIDE SEQUENCE [LARGE SCALE GENOMIC DNA]</scope>
    <source>
        <strain evidence="5">NBRC 109341</strain>
    </source>
</reference>
<protein>
    <submittedName>
        <fullName evidence="4">Cell division protein</fullName>
    </submittedName>
</protein>
<feature type="transmembrane region" description="Helical" evidence="2">
    <location>
        <begin position="12"/>
        <end position="34"/>
    </location>
</feature>
<name>A0ABQ6C5U3_9BURK</name>
<gene>
    <name evidence="4" type="ORF">GCM10007935_26170</name>
</gene>
<dbReference type="RefSeq" id="WP_234267135.1">
    <property type="nucleotide sequence ID" value="NZ_BSPB01000021.1"/>
</dbReference>
<dbReference type="EMBL" id="BSPB01000021">
    <property type="protein sequence ID" value="GLS15184.1"/>
    <property type="molecule type" value="Genomic_DNA"/>
</dbReference>
<keyword evidence="4" id="KW-0132">Cell division</keyword>
<evidence type="ECO:0000313" key="5">
    <source>
        <dbReference type="Proteomes" id="UP001156903"/>
    </source>
</evidence>
<sequence>MKHSPRPQRGGTLIGFVVGVLVGLAIALAVAMYVTRVPVPFVDRGVSRSAAQDAAEAERNKGWNPNAGLASKAPLPAAAPAPESGDPAVTAPGVAPAAAPAAPASSADPIGDLVQSRLGSPAPAAPGTVTVTVTRDTSAPASAATVGGAEPFVYFVQAGAFRSPEEAESQRARLAMMGFAANITEREQAGRPVFRVRVGPFQQKVPADATREQLESGGVEAALVRVPR</sequence>
<keyword evidence="5" id="KW-1185">Reference proteome</keyword>
<accession>A0ABQ6C5U3</accession>
<proteinExistence type="predicted"/>
<dbReference type="GO" id="GO:0051301">
    <property type="term" value="P:cell division"/>
    <property type="evidence" value="ECO:0007669"/>
    <property type="project" value="UniProtKB-KW"/>
</dbReference>
<dbReference type="Pfam" id="PF05036">
    <property type="entry name" value="SPOR"/>
    <property type="match status" value="1"/>
</dbReference>
<feature type="compositionally biased region" description="Low complexity" evidence="1">
    <location>
        <begin position="67"/>
        <end position="109"/>
    </location>
</feature>
<dbReference type="InterPro" id="IPR007730">
    <property type="entry name" value="SPOR-like_dom"/>
</dbReference>
<dbReference type="Gene3D" id="3.30.70.1070">
    <property type="entry name" value="Sporulation related repeat"/>
    <property type="match status" value="1"/>
</dbReference>
<keyword evidence="2" id="KW-1133">Transmembrane helix</keyword>
<evidence type="ECO:0000256" key="1">
    <source>
        <dbReference type="SAM" id="MobiDB-lite"/>
    </source>
</evidence>
<dbReference type="SUPFAM" id="SSF110997">
    <property type="entry name" value="Sporulation related repeat"/>
    <property type="match status" value="1"/>
</dbReference>
<dbReference type="PANTHER" id="PTHR38687:SF1">
    <property type="entry name" value="CELL DIVISION PROTEIN DEDD"/>
    <property type="match status" value="1"/>
</dbReference>
<feature type="region of interest" description="Disordered" evidence="1">
    <location>
        <begin position="56"/>
        <end position="125"/>
    </location>
</feature>
<evidence type="ECO:0000256" key="2">
    <source>
        <dbReference type="SAM" id="Phobius"/>
    </source>
</evidence>